<evidence type="ECO:0000256" key="2">
    <source>
        <dbReference type="ARBA" id="ARBA00012417"/>
    </source>
</evidence>
<evidence type="ECO:0000259" key="8">
    <source>
        <dbReference type="Pfam" id="PF01336"/>
    </source>
</evidence>
<dbReference type="GO" id="GO:0003676">
    <property type="term" value="F:nucleic acid binding"/>
    <property type="evidence" value="ECO:0007669"/>
    <property type="project" value="InterPro"/>
</dbReference>
<dbReference type="EMBL" id="BART01000033">
    <property type="protein sequence ID" value="GAG62054.1"/>
    <property type="molecule type" value="Genomic_DNA"/>
</dbReference>
<dbReference type="NCBIfam" id="NF005298">
    <property type="entry name" value="PRK06826.1"/>
    <property type="match status" value="1"/>
</dbReference>
<dbReference type="NCBIfam" id="NF004226">
    <property type="entry name" value="PRK05673.1"/>
    <property type="match status" value="1"/>
</dbReference>
<dbReference type="InterPro" id="IPR011708">
    <property type="entry name" value="DNA_pol3_alpha_NTPase_dom"/>
</dbReference>
<dbReference type="EC" id="2.7.7.7" evidence="2"/>
<dbReference type="GO" id="GO:0008408">
    <property type="term" value="F:3'-5' exonuclease activity"/>
    <property type="evidence" value="ECO:0007669"/>
    <property type="project" value="InterPro"/>
</dbReference>
<dbReference type="PANTHER" id="PTHR32294">
    <property type="entry name" value="DNA POLYMERASE III SUBUNIT ALPHA"/>
    <property type="match status" value="1"/>
</dbReference>
<dbReference type="Pfam" id="PF14579">
    <property type="entry name" value="HHH_6"/>
    <property type="match status" value="1"/>
</dbReference>
<feature type="domain" description="DNA polymerase III alpha subunit finger" evidence="12">
    <location>
        <begin position="511"/>
        <end position="676"/>
    </location>
</feature>
<feature type="domain" description="PHP" evidence="9">
    <location>
        <begin position="1"/>
        <end position="132"/>
    </location>
</feature>
<evidence type="ECO:0000256" key="7">
    <source>
        <dbReference type="ARBA" id="ARBA00049244"/>
    </source>
</evidence>
<keyword evidence="5" id="KW-0235">DNA replication</keyword>
<reference evidence="13" key="1">
    <citation type="journal article" date="2014" name="Front. Microbiol.">
        <title>High frequency of phylogenetically diverse reductive dehalogenase-homologous genes in deep subseafloor sedimentary metagenomes.</title>
        <authorList>
            <person name="Kawai M."/>
            <person name="Futagami T."/>
            <person name="Toyoda A."/>
            <person name="Takaki Y."/>
            <person name="Nishi S."/>
            <person name="Hori S."/>
            <person name="Arai W."/>
            <person name="Tsubouchi T."/>
            <person name="Morono Y."/>
            <person name="Uchiyama I."/>
            <person name="Ito T."/>
            <person name="Fujiyama A."/>
            <person name="Inagaki F."/>
            <person name="Takami H."/>
        </authorList>
    </citation>
    <scope>NUCLEOTIDE SEQUENCE</scope>
    <source>
        <strain evidence="13">Expedition CK06-06</strain>
    </source>
</reference>
<dbReference type="InterPro" id="IPR004013">
    <property type="entry name" value="PHP_dom"/>
</dbReference>
<dbReference type="SUPFAM" id="SSF50249">
    <property type="entry name" value="Nucleic acid-binding proteins"/>
    <property type="match status" value="1"/>
</dbReference>
<dbReference type="InterPro" id="IPR041931">
    <property type="entry name" value="DNA_pol3_alpha_thumb_dom"/>
</dbReference>
<dbReference type="InterPro" id="IPR004365">
    <property type="entry name" value="NA-bd_OB_tRNA"/>
</dbReference>
<evidence type="ECO:0000259" key="10">
    <source>
        <dbReference type="Pfam" id="PF07733"/>
    </source>
</evidence>
<evidence type="ECO:0000256" key="6">
    <source>
        <dbReference type="ARBA" id="ARBA00022932"/>
    </source>
</evidence>
<dbReference type="InterPro" id="IPR016195">
    <property type="entry name" value="Pol/histidinol_Pase-like"/>
</dbReference>
<accession>X0YZ24</accession>
<dbReference type="CDD" id="cd12113">
    <property type="entry name" value="PHP_PolIIIA_DnaE3"/>
    <property type="match status" value="1"/>
</dbReference>
<dbReference type="InterPro" id="IPR004805">
    <property type="entry name" value="DnaE2/DnaE/PolC"/>
</dbReference>
<dbReference type="Pfam" id="PF07733">
    <property type="entry name" value="DNA_pol3_alpha"/>
    <property type="match status" value="1"/>
</dbReference>
<protein>
    <recommendedName>
        <fullName evidence="2">DNA-directed DNA polymerase</fullName>
        <ecNumber evidence="2">2.7.7.7</ecNumber>
    </recommendedName>
</protein>
<dbReference type="Gene3D" id="3.20.20.140">
    <property type="entry name" value="Metal-dependent hydrolases"/>
    <property type="match status" value="1"/>
</dbReference>
<dbReference type="Gene3D" id="1.10.10.1600">
    <property type="entry name" value="Bacterial DNA polymerase III alpha subunit, thumb domain"/>
    <property type="match status" value="1"/>
</dbReference>
<dbReference type="CDD" id="cd04485">
    <property type="entry name" value="DnaE_OBF"/>
    <property type="match status" value="1"/>
</dbReference>
<dbReference type="NCBIfam" id="TIGR00594">
    <property type="entry name" value="polc"/>
    <property type="match status" value="1"/>
</dbReference>
<gene>
    <name evidence="13" type="ORF">S01H4_00284</name>
</gene>
<dbReference type="Gene3D" id="1.10.150.870">
    <property type="match status" value="1"/>
</dbReference>
<keyword evidence="3" id="KW-0808">Transferase</keyword>
<evidence type="ECO:0000259" key="12">
    <source>
        <dbReference type="Pfam" id="PF17657"/>
    </source>
</evidence>
<dbReference type="Pfam" id="PF01336">
    <property type="entry name" value="tRNA_anti-codon"/>
    <property type="match status" value="1"/>
</dbReference>
<feature type="domain" description="Bacterial DNA polymerase III alpha subunit NTPase" evidence="10">
    <location>
        <begin position="251"/>
        <end position="508"/>
    </location>
</feature>
<dbReference type="InterPro" id="IPR040982">
    <property type="entry name" value="DNA_pol3_finger"/>
</dbReference>
<dbReference type="Gene3D" id="2.40.50.140">
    <property type="entry name" value="Nucleic acid-binding proteins"/>
    <property type="match status" value="1"/>
</dbReference>
<dbReference type="AlphaFoldDB" id="X0YZ24"/>
<dbReference type="Pfam" id="PF17657">
    <property type="entry name" value="DNA_pol3_finger"/>
    <property type="match status" value="1"/>
</dbReference>
<keyword evidence="4" id="KW-0548">Nucleotidyltransferase</keyword>
<evidence type="ECO:0000256" key="3">
    <source>
        <dbReference type="ARBA" id="ARBA00022679"/>
    </source>
</evidence>
<dbReference type="GO" id="GO:0005737">
    <property type="term" value="C:cytoplasm"/>
    <property type="evidence" value="ECO:0007669"/>
    <property type="project" value="UniProtKB-SubCell"/>
</dbReference>
<evidence type="ECO:0000256" key="4">
    <source>
        <dbReference type="ARBA" id="ARBA00022695"/>
    </source>
</evidence>
<dbReference type="InterPro" id="IPR012340">
    <property type="entry name" value="NA-bd_OB-fold"/>
</dbReference>
<feature type="domain" description="OB" evidence="8">
    <location>
        <begin position="934"/>
        <end position="1011"/>
    </location>
</feature>
<sequence>MYGAIEFYNLAKEVNIKPIIGCEFYVAINSRFNKSKREEKSNHLTLLAKDIQGYKNLMKLITKSYFEGYYYKPRVDLELLNKYSSGIIALSGCISGNIPRLILEDRINEAIESASKFCEIFGKENFYLEIQDQGLEEQKILNPKLIKMSEKLNIPLVATNDAHYLNKENHTAHDVLLCIQTRTTLDDKERLRFSTPEFYFKSKEEMFDIFKDIPEVLKNSIEISEKCNLEIPLNLDLLPAYKVPENYNLDSYLEEICREGFNKRYSDPTDEIKDRLERELIVIKDMGYSGYFLIVWDFVNYAKRSGIRVGPGRGSAAGSIVSYCLGITDIDPIEYGLLFERFLNPHRKSLPDIDIDFCYERRNEVIDYVVSKYGRNKVAQLITFGTMAARAATRDAGRVFGVPYGKVDKVAKMIPVGIGITIDKSINTVPELRDFYQKDEEVKKILDTAMALEGLSRQDSIHAAGVVISDEDLTEYTPLQRKGNGEVVTQYKMDDVQRIGLLKMDFLGLKTLTLIDRTLEIIKHTNEIEINLNEIDLQDKKTFSMISHGETIGIFQLESSGMRNLMIDLQPNCIEDLIALLALYRPGPLQSGMVKDFVEAKKGKTKIRYSHPSLESILDTTYGIIVYQEQVMEIASKMANFTMAEADILRGAISKKKRRVLSKQRDKFLDGALKNGINRGAAQKIFDLLLLFAEYGFNKSHSAAYALISYQTAYLKANFPVVFMAALLTVRMEDQEKVARYVNECRRLGIKILPPDVNESFSNFTVVGNKIRFGLSAVKNVGDNVIQNIVSNRKDKGKFKSFVDFCSMVDPVVLNKKTLESLIKAGAFDSLGLTRQSLMKNYKRIVSHVLTIRGNREIGQFSLFDADKTLKDALITTLPEKRTEFPRKKLLAYEKEMLGLYVSDHPLIGYEHQLDKYSDCQISEIKKFTDKSLIKIAGVVSKIKRITTKKGEIMLFLTLEDISNSIEVIIFPSVLKKFHEFLIEDVIIGIKGRVDIKEDQAKLIASEIEEIELKHKKPASKKVKPNLVIELDLNSINDHFLHRLRRILLNNPGPSNVIIKLKSDKSLKTFKLGSSLSVTQSEEFLDEINNFLGEKGTVKMES</sequence>
<evidence type="ECO:0000259" key="11">
    <source>
        <dbReference type="Pfam" id="PF14579"/>
    </source>
</evidence>
<dbReference type="Pfam" id="PF02811">
    <property type="entry name" value="PHP"/>
    <property type="match status" value="1"/>
</dbReference>
<dbReference type="InterPro" id="IPR029460">
    <property type="entry name" value="DNAPol_HHH"/>
</dbReference>
<dbReference type="SUPFAM" id="SSF89550">
    <property type="entry name" value="PHP domain-like"/>
    <property type="match status" value="1"/>
</dbReference>
<proteinExistence type="predicted"/>
<evidence type="ECO:0000256" key="5">
    <source>
        <dbReference type="ARBA" id="ARBA00022705"/>
    </source>
</evidence>
<evidence type="ECO:0000256" key="1">
    <source>
        <dbReference type="ARBA" id="ARBA00004496"/>
    </source>
</evidence>
<dbReference type="GO" id="GO:0006260">
    <property type="term" value="P:DNA replication"/>
    <property type="evidence" value="ECO:0007669"/>
    <property type="project" value="UniProtKB-KW"/>
</dbReference>
<evidence type="ECO:0000259" key="9">
    <source>
        <dbReference type="Pfam" id="PF02811"/>
    </source>
</evidence>
<comment type="subcellular location">
    <subcellularLocation>
        <location evidence="1">Cytoplasm</location>
    </subcellularLocation>
</comment>
<feature type="domain" description="DNA polymerase helix-hairpin-helix motif" evidence="11">
    <location>
        <begin position="749"/>
        <end position="838"/>
    </location>
</feature>
<dbReference type="PANTHER" id="PTHR32294:SF0">
    <property type="entry name" value="DNA POLYMERASE III SUBUNIT ALPHA"/>
    <property type="match status" value="1"/>
</dbReference>
<dbReference type="GO" id="GO:0003887">
    <property type="term" value="F:DNA-directed DNA polymerase activity"/>
    <property type="evidence" value="ECO:0007669"/>
    <property type="project" value="UniProtKB-KW"/>
</dbReference>
<comment type="catalytic activity">
    <reaction evidence="7">
        <text>DNA(n) + a 2'-deoxyribonucleoside 5'-triphosphate = DNA(n+1) + diphosphate</text>
        <dbReference type="Rhea" id="RHEA:22508"/>
        <dbReference type="Rhea" id="RHEA-COMP:17339"/>
        <dbReference type="Rhea" id="RHEA-COMP:17340"/>
        <dbReference type="ChEBI" id="CHEBI:33019"/>
        <dbReference type="ChEBI" id="CHEBI:61560"/>
        <dbReference type="ChEBI" id="CHEBI:173112"/>
        <dbReference type="EC" id="2.7.7.7"/>
    </reaction>
</comment>
<evidence type="ECO:0000313" key="13">
    <source>
        <dbReference type="EMBL" id="GAG62054.1"/>
    </source>
</evidence>
<organism evidence="13">
    <name type="scientific">marine sediment metagenome</name>
    <dbReference type="NCBI Taxonomy" id="412755"/>
    <lineage>
        <taxon>unclassified sequences</taxon>
        <taxon>metagenomes</taxon>
        <taxon>ecological metagenomes</taxon>
    </lineage>
</organism>
<name>X0YZ24_9ZZZZ</name>
<comment type="caution">
    <text evidence="13">The sequence shown here is derived from an EMBL/GenBank/DDBJ whole genome shotgun (WGS) entry which is preliminary data.</text>
</comment>
<keyword evidence="6" id="KW-0239">DNA-directed DNA polymerase</keyword>